<dbReference type="Proteomes" id="UP000279259">
    <property type="component" value="Unassembled WGS sequence"/>
</dbReference>
<gene>
    <name evidence="1" type="ORF">EHS25_009455</name>
</gene>
<name>A0A427YJ94_9TREE</name>
<protein>
    <submittedName>
        <fullName evidence="1">Uncharacterized protein</fullName>
    </submittedName>
</protein>
<dbReference type="EMBL" id="RSCD01000008">
    <property type="protein sequence ID" value="RSH91156.1"/>
    <property type="molecule type" value="Genomic_DNA"/>
</dbReference>
<sequence>MSQSPCGARCANPRAPSNKDAIKAASLLESSQRDIFSNLLRTRLFPNLKLVAVSSQHAQWWEEQEWNVGSERNVGVLRKTHRLTQQLVSSMGSDVEFRQHGLVGPFNLNDPLESNESPYRFDGTFSVHINDLVPYALNSRWGTLPGLTNNLVIDTARSGVRTTKGQFEEFLLGLRTNHAVSRGTPRTINIWGPLRSAQSIDELGTPTSDSARQMTLETLRGVLDPILRSGWWSDNVSLHLVENAPWTFEQPDTSSA</sequence>
<evidence type="ECO:0000313" key="2">
    <source>
        <dbReference type="Proteomes" id="UP000279259"/>
    </source>
</evidence>
<organism evidence="1 2">
    <name type="scientific">Saitozyma podzolica</name>
    <dbReference type="NCBI Taxonomy" id="1890683"/>
    <lineage>
        <taxon>Eukaryota</taxon>
        <taxon>Fungi</taxon>
        <taxon>Dikarya</taxon>
        <taxon>Basidiomycota</taxon>
        <taxon>Agaricomycotina</taxon>
        <taxon>Tremellomycetes</taxon>
        <taxon>Tremellales</taxon>
        <taxon>Trimorphomycetaceae</taxon>
        <taxon>Saitozyma</taxon>
    </lineage>
</organism>
<accession>A0A427YJ94</accession>
<comment type="caution">
    <text evidence="1">The sequence shown here is derived from an EMBL/GenBank/DDBJ whole genome shotgun (WGS) entry which is preliminary data.</text>
</comment>
<keyword evidence="2" id="KW-1185">Reference proteome</keyword>
<evidence type="ECO:0000313" key="1">
    <source>
        <dbReference type="EMBL" id="RSH91156.1"/>
    </source>
</evidence>
<dbReference type="AlphaFoldDB" id="A0A427YJ94"/>
<proteinExistence type="predicted"/>
<dbReference type="OrthoDB" id="10297348at2759"/>
<reference evidence="1 2" key="1">
    <citation type="submission" date="2018-11" db="EMBL/GenBank/DDBJ databases">
        <title>Genome sequence of Saitozyma podzolica DSM 27192.</title>
        <authorList>
            <person name="Aliyu H."/>
            <person name="Gorte O."/>
            <person name="Ochsenreither K."/>
        </authorList>
    </citation>
    <scope>NUCLEOTIDE SEQUENCE [LARGE SCALE GENOMIC DNA]</scope>
    <source>
        <strain evidence="1 2">DSM 27192</strain>
    </source>
</reference>